<name>A0AAX6NED0_PRIAR</name>
<feature type="transmembrane region" description="Helical" evidence="1">
    <location>
        <begin position="94"/>
        <end position="112"/>
    </location>
</feature>
<evidence type="ECO:0000313" key="3">
    <source>
        <dbReference type="EMBL" id="MDU9694212.1"/>
    </source>
</evidence>
<keyword evidence="3" id="KW-0378">Hydrolase</keyword>
<evidence type="ECO:0000259" key="2">
    <source>
        <dbReference type="Pfam" id="PF02517"/>
    </source>
</evidence>
<organism evidence="3 4">
    <name type="scientific">Priestia aryabhattai</name>
    <name type="common">Bacillus aryabhattai</name>
    <dbReference type="NCBI Taxonomy" id="412384"/>
    <lineage>
        <taxon>Bacteria</taxon>
        <taxon>Bacillati</taxon>
        <taxon>Bacillota</taxon>
        <taxon>Bacilli</taxon>
        <taxon>Bacillales</taxon>
        <taxon>Bacillaceae</taxon>
        <taxon>Priestia</taxon>
    </lineage>
</organism>
<keyword evidence="1" id="KW-0472">Membrane</keyword>
<dbReference type="InterPro" id="IPR003675">
    <property type="entry name" value="Rce1/LyrA-like_dom"/>
</dbReference>
<feature type="transmembrane region" description="Helical" evidence="1">
    <location>
        <begin position="177"/>
        <end position="195"/>
    </location>
</feature>
<keyword evidence="1" id="KW-1133">Transmembrane helix</keyword>
<keyword evidence="3" id="KW-0645">Protease</keyword>
<proteinExistence type="predicted"/>
<evidence type="ECO:0000313" key="4">
    <source>
        <dbReference type="Proteomes" id="UP001269400"/>
    </source>
</evidence>
<dbReference type="AlphaFoldDB" id="A0AAX6NED0"/>
<feature type="transmembrane region" description="Helical" evidence="1">
    <location>
        <begin position="124"/>
        <end position="146"/>
    </location>
</feature>
<dbReference type="GO" id="GO:0080120">
    <property type="term" value="P:CAAX-box protein maturation"/>
    <property type="evidence" value="ECO:0007669"/>
    <property type="project" value="UniProtKB-ARBA"/>
</dbReference>
<dbReference type="GO" id="GO:0008237">
    <property type="term" value="F:metallopeptidase activity"/>
    <property type="evidence" value="ECO:0007669"/>
    <property type="project" value="UniProtKB-KW"/>
</dbReference>
<dbReference type="Pfam" id="PF02517">
    <property type="entry name" value="Rce1-like"/>
    <property type="match status" value="1"/>
</dbReference>
<dbReference type="Proteomes" id="UP001269400">
    <property type="component" value="Unassembled WGS sequence"/>
</dbReference>
<evidence type="ECO:0000256" key="1">
    <source>
        <dbReference type="SAM" id="Phobius"/>
    </source>
</evidence>
<dbReference type="RefSeq" id="WP_316911423.1">
    <property type="nucleotide sequence ID" value="NZ_JAPTGD010000002.1"/>
</dbReference>
<reference evidence="3" key="2">
    <citation type="submission" date="2022-12" db="EMBL/GenBank/DDBJ databases">
        <authorList>
            <person name="Dechsakulwatana C."/>
            <person name="Rungsihiranrut A."/>
            <person name="Muangchinda C."/>
            <person name="Ningthoujam R."/>
            <person name="Klankeo P."/>
            <person name="Pinyakong O."/>
        </authorList>
    </citation>
    <scope>NUCLEOTIDE SEQUENCE</scope>
    <source>
        <strain evidence="3">TL01-2</strain>
    </source>
</reference>
<gene>
    <name evidence="3" type="ORF">O0Q50_23790</name>
</gene>
<dbReference type="EMBL" id="JAPTGD010000002">
    <property type="protein sequence ID" value="MDU9694212.1"/>
    <property type="molecule type" value="Genomic_DNA"/>
</dbReference>
<feature type="transmembrane region" description="Helical" evidence="1">
    <location>
        <begin position="155"/>
        <end position="171"/>
    </location>
</feature>
<accession>A0AAX6NED0</accession>
<dbReference type="GO" id="GO:0004175">
    <property type="term" value="F:endopeptidase activity"/>
    <property type="evidence" value="ECO:0007669"/>
    <property type="project" value="UniProtKB-ARBA"/>
</dbReference>
<reference evidence="3" key="1">
    <citation type="journal article" date="2022" name="J Environ Chem Eng">
        <title>Biodegradation of petroleum oil using a constructed nonpathogenic and heavy metal-tolerant bacterial consortium isolated from marine sponges.</title>
        <authorList>
            <person name="Dechsakulwatana C."/>
            <person name="Rungsihiranrut A."/>
            <person name="Muangchinda C."/>
            <person name="Ningthoujam R."/>
            <person name="Klankeo P."/>
            <person name="Pinyakong O."/>
        </authorList>
    </citation>
    <scope>NUCLEOTIDE SEQUENCE</scope>
    <source>
        <strain evidence="3">TL01-2</strain>
    </source>
</reference>
<keyword evidence="1" id="KW-0812">Transmembrane</keyword>
<sequence length="204" mass="23315">MYHINNQTQTKSTKKEFKTKDAIMVFSSFSLMCAAIIFVLVSSDLFTLQRFLSFNNFSLMLMEVAAASSGLVMFGIVLAVFIPSTYIDDANKSYQNGSLLGIVVFMFVAALFEELLFRGIIQNVLSIFIEHQWTTIVVTTVLFLALHTQYFRKPIMLLNISVPSLVFGWIYVETSNILVPFFVHFIMNVVITLLFKYRLLSIRN</sequence>
<keyword evidence="3" id="KW-0482">Metalloprotease</keyword>
<protein>
    <submittedName>
        <fullName evidence="3">CPBP family intramembrane metalloprotease</fullName>
    </submittedName>
</protein>
<feature type="domain" description="CAAX prenyl protease 2/Lysostaphin resistance protein A-like" evidence="2">
    <location>
        <begin position="97"/>
        <end position="190"/>
    </location>
</feature>
<feature type="transmembrane region" description="Helical" evidence="1">
    <location>
        <begin position="61"/>
        <end position="82"/>
    </location>
</feature>
<comment type="caution">
    <text evidence="3">The sequence shown here is derived from an EMBL/GenBank/DDBJ whole genome shotgun (WGS) entry which is preliminary data.</text>
</comment>
<feature type="transmembrane region" description="Helical" evidence="1">
    <location>
        <begin position="21"/>
        <end position="41"/>
    </location>
</feature>